<sequence>MTQDSEPPPQLDVRRALDANRRVDEAVSALEGALWRTPPTVQAQVPTQVPTQIPTRTPASAPMRPALALTGTMVPFRPSPRLVPKAAPVEAPAPDPAPPAPATRPEQLADIGRALDEEDADLRRRRTALLEGAVFTLPWDPNPRPVLAAAGDGTLHRVADEELRDVIQPHWRALLERAAAASADLAAAGTAVERMPGWKRLWSGRAMLRAAEQADVAAREAVEAAELIWNSASILDRRNQMRTIADRAVATAAAAVDGVPAIDRALAELADCRARLADLRRRGMSSLERRPGETRTQALLRTAG</sequence>
<dbReference type="EMBL" id="JABFDB010000018">
    <property type="protein sequence ID" value="NYZ22436.1"/>
    <property type="molecule type" value="Genomic_DNA"/>
</dbReference>
<comment type="caution">
    <text evidence="2">The sequence shown here is derived from an EMBL/GenBank/DDBJ whole genome shotgun (WGS) entry which is preliminary data.</text>
</comment>
<feature type="compositionally biased region" description="Pro residues" evidence="1">
    <location>
        <begin position="91"/>
        <end position="102"/>
    </location>
</feature>
<evidence type="ECO:0000313" key="3">
    <source>
        <dbReference type="Proteomes" id="UP000584642"/>
    </source>
</evidence>
<accession>A0ABX2TDP6</accession>
<feature type="region of interest" description="Disordered" evidence="1">
    <location>
        <begin position="84"/>
        <end position="105"/>
    </location>
</feature>
<evidence type="ECO:0000256" key="1">
    <source>
        <dbReference type="SAM" id="MobiDB-lite"/>
    </source>
</evidence>
<keyword evidence="3" id="KW-1185">Reference proteome</keyword>
<feature type="compositionally biased region" description="Low complexity" evidence="1">
    <location>
        <begin position="38"/>
        <end position="58"/>
    </location>
</feature>
<evidence type="ECO:0000313" key="2">
    <source>
        <dbReference type="EMBL" id="NYZ22436.1"/>
    </source>
</evidence>
<reference evidence="2 3" key="1">
    <citation type="submission" date="2020-05" db="EMBL/GenBank/DDBJ databases">
        <title>Azospirillum oleiclasticum sp. nov, a nitrogen-fixing and heavy crude oil-emulsifying bacterium isolated from the crude oil of Yumen Oilfield.</title>
        <authorList>
            <person name="Wu D."/>
            <person name="Cai M."/>
            <person name="Zhang X."/>
        </authorList>
    </citation>
    <scope>NUCLEOTIDE SEQUENCE [LARGE SCALE GENOMIC DNA]</scope>
    <source>
        <strain evidence="2 3">ROY-1-1-2</strain>
    </source>
</reference>
<proteinExistence type="predicted"/>
<gene>
    <name evidence="2" type="ORF">HND93_22230</name>
</gene>
<organism evidence="2 3">
    <name type="scientific">Azospirillum oleiclasticum</name>
    <dbReference type="NCBI Taxonomy" id="2735135"/>
    <lineage>
        <taxon>Bacteria</taxon>
        <taxon>Pseudomonadati</taxon>
        <taxon>Pseudomonadota</taxon>
        <taxon>Alphaproteobacteria</taxon>
        <taxon>Rhodospirillales</taxon>
        <taxon>Azospirillaceae</taxon>
        <taxon>Azospirillum</taxon>
    </lineage>
</organism>
<protein>
    <submittedName>
        <fullName evidence="2">Uncharacterized protein</fullName>
    </submittedName>
</protein>
<dbReference type="RefSeq" id="WP_180284215.1">
    <property type="nucleotide sequence ID" value="NZ_JABFDB010000018.1"/>
</dbReference>
<name>A0ABX2TDP6_9PROT</name>
<feature type="region of interest" description="Disordered" evidence="1">
    <location>
        <begin position="38"/>
        <end position="62"/>
    </location>
</feature>
<dbReference type="Proteomes" id="UP000584642">
    <property type="component" value="Unassembled WGS sequence"/>
</dbReference>